<evidence type="ECO:0000313" key="1">
    <source>
        <dbReference type="EMBL" id="KAJ3814586.1"/>
    </source>
</evidence>
<comment type="caution">
    <text evidence="1">The sequence shown here is derived from an EMBL/GenBank/DDBJ whole genome shotgun (WGS) entry which is preliminary data.</text>
</comment>
<proteinExistence type="predicted"/>
<evidence type="ECO:0000313" key="2">
    <source>
        <dbReference type="Proteomes" id="UP001163835"/>
    </source>
</evidence>
<organism evidence="1 2">
    <name type="scientific">Lentinula aff. lateritia</name>
    <dbReference type="NCBI Taxonomy" id="2804960"/>
    <lineage>
        <taxon>Eukaryota</taxon>
        <taxon>Fungi</taxon>
        <taxon>Dikarya</taxon>
        <taxon>Basidiomycota</taxon>
        <taxon>Agaricomycotina</taxon>
        <taxon>Agaricomycetes</taxon>
        <taxon>Agaricomycetidae</taxon>
        <taxon>Agaricales</taxon>
        <taxon>Marasmiineae</taxon>
        <taxon>Omphalotaceae</taxon>
        <taxon>Lentinula</taxon>
    </lineage>
</organism>
<protein>
    <submittedName>
        <fullName evidence="1">Uncharacterized protein</fullName>
    </submittedName>
</protein>
<name>A0ACC1UBW4_9AGAR</name>
<reference evidence="1" key="1">
    <citation type="submission" date="2022-09" db="EMBL/GenBank/DDBJ databases">
        <title>A Global Phylogenomic Analysis of the Shiitake Genus Lentinula.</title>
        <authorList>
            <consortium name="DOE Joint Genome Institute"/>
            <person name="Sierra-Patev S."/>
            <person name="Min B."/>
            <person name="Naranjo-Ortiz M."/>
            <person name="Looney B."/>
            <person name="Konkel Z."/>
            <person name="Slot J.C."/>
            <person name="Sakamoto Y."/>
            <person name="Steenwyk J.L."/>
            <person name="Rokas A."/>
            <person name="Carro J."/>
            <person name="Camarero S."/>
            <person name="Ferreira P."/>
            <person name="Molpeceres G."/>
            <person name="Ruiz-Duenas F.J."/>
            <person name="Serrano A."/>
            <person name="Henrissat B."/>
            <person name="Drula E."/>
            <person name="Hughes K.W."/>
            <person name="Mata J.L."/>
            <person name="Ishikawa N.K."/>
            <person name="Vargas-Isla R."/>
            <person name="Ushijima S."/>
            <person name="Smith C.A."/>
            <person name="Ahrendt S."/>
            <person name="Andreopoulos W."/>
            <person name="He G."/>
            <person name="Labutti K."/>
            <person name="Lipzen A."/>
            <person name="Ng V."/>
            <person name="Riley R."/>
            <person name="Sandor L."/>
            <person name="Barry K."/>
            <person name="Martinez A.T."/>
            <person name="Xiao Y."/>
            <person name="Gibbons J.G."/>
            <person name="Terashima K."/>
            <person name="Grigoriev I.V."/>
            <person name="Hibbett D.S."/>
        </authorList>
    </citation>
    <scope>NUCLEOTIDE SEQUENCE</scope>
    <source>
        <strain evidence="1">TMI1499</strain>
    </source>
</reference>
<gene>
    <name evidence="1" type="ORF">F5876DRAFT_32627</name>
</gene>
<accession>A0ACC1UBW4</accession>
<keyword evidence="2" id="KW-1185">Reference proteome</keyword>
<dbReference type="Proteomes" id="UP001163835">
    <property type="component" value="Unassembled WGS sequence"/>
</dbReference>
<sequence length="628" mass="72043">MSIHEVFTTLDRIPALTREVSLPQLNRFISLLSQLKTDIIVSQPPSHDPLQPPTIMAPHHRLFLSKVCGIELRFIDTCWTAVKDIIWQTEATNTRLNDTDFEAWCIGAQYELSGQSLWPPVYKCTQCPNPKTLRQHNSLCEVTLFTLRNSPRPTFAGHLSCPECSTQFYPNYYTFGGSRMYYEGIPDIIQVSKHHYIEKALAELLITQMVMAWTSATNGAQIYNQLFCSSTSSLAPEHVWDAFIVYSLIKDSISQGTLLIVPDGGEQKHRFDQAMSERSQRIATFGQDLINHYCDRCLKVTEKERGTFCKIHALVVDGICIGHPRCAFQAPTPCENPLSSVKHRFCSFHQDEEQICSIISCRDLVEAGFLTCNRPDHRQLEINRNRRQKAMFQLKNVLARQGIAQPSNLQELEEIPDDIEHSDGPYAPGPSTTFSEDSKDCPHKDNNDTKLKGIFGRLRTHAELVFHRPCGIMVRRVSCLRAESLTQVSQNELQWFKTINMLPEVIFYDNNCRLYRYLKAHNNPIAEESGLPVDVFHWKSKHKRTDIECAVHCNPYRFPELREDAEDVEGKWSFNSSVAEQNNVWLGGFLSIVREMGSVKYNFFLDEMIRLKNEMTLSKLHKYNADII</sequence>
<dbReference type="EMBL" id="MU794965">
    <property type="protein sequence ID" value="KAJ3814586.1"/>
    <property type="molecule type" value="Genomic_DNA"/>
</dbReference>